<sequence>MAYADSTRNNKSSIKQFSHQKRFNIALKLIDLKSHEILLDFGTGDGFLLECLHQAHPEAKLYGFDPLDFMFQELKDTIETKQLNQIFITNNLKDLKPASFNVISCLEVLEHFSESNQRKRLLEIANFLHDDGRIVISVPLEVGFPSLLKNTIRYLIGQNKGDATFKNIIKSLFGLKIERQQEGYIYTHIGFNHNKLETLFKECQLEITKKEYSPFKYFYGIANSQVFYNLKKV</sequence>
<organism evidence="1 2">
    <name type="scientific">Bizionia arctica</name>
    <dbReference type="NCBI Taxonomy" id="1495645"/>
    <lineage>
        <taxon>Bacteria</taxon>
        <taxon>Pseudomonadati</taxon>
        <taxon>Bacteroidota</taxon>
        <taxon>Flavobacteriia</taxon>
        <taxon>Flavobacteriales</taxon>
        <taxon>Flavobacteriaceae</taxon>
        <taxon>Bizionia</taxon>
    </lineage>
</organism>
<accession>A0A917GGJ3</accession>
<comment type="caution">
    <text evidence="1">The sequence shown here is derived from an EMBL/GenBank/DDBJ whole genome shotgun (WGS) entry which is preliminary data.</text>
</comment>
<gene>
    <name evidence="1" type="ORF">GCM10010976_14550</name>
</gene>
<dbReference type="Proteomes" id="UP000625976">
    <property type="component" value="Unassembled WGS sequence"/>
</dbReference>
<evidence type="ECO:0008006" key="3">
    <source>
        <dbReference type="Google" id="ProtNLM"/>
    </source>
</evidence>
<proteinExistence type="predicted"/>
<evidence type="ECO:0000313" key="2">
    <source>
        <dbReference type="Proteomes" id="UP000625976"/>
    </source>
</evidence>
<dbReference type="InterPro" id="IPR029063">
    <property type="entry name" value="SAM-dependent_MTases_sf"/>
</dbReference>
<dbReference type="Gene3D" id="3.40.50.150">
    <property type="entry name" value="Vaccinia Virus protein VP39"/>
    <property type="match status" value="1"/>
</dbReference>
<name>A0A917GGJ3_9FLAO</name>
<evidence type="ECO:0000313" key="1">
    <source>
        <dbReference type="EMBL" id="GGG44051.1"/>
    </source>
</evidence>
<dbReference type="RefSeq" id="WP_188463371.1">
    <property type="nucleotide sequence ID" value="NZ_BMFQ01000002.1"/>
</dbReference>
<keyword evidence="2" id="KW-1185">Reference proteome</keyword>
<dbReference type="SUPFAM" id="SSF53335">
    <property type="entry name" value="S-adenosyl-L-methionine-dependent methyltransferases"/>
    <property type="match status" value="1"/>
</dbReference>
<reference evidence="1" key="2">
    <citation type="submission" date="2020-09" db="EMBL/GenBank/DDBJ databases">
        <authorList>
            <person name="Sun Q."/>
            <person name="Zhou Y."/>
        </authorList>
    </citation>
    <scope>NUCLEOTIDE SEQUENCE</scope>
    <source>
        <strain evidence="1">CGMCC 1.12751</strain>
    </source>
</reference>
<dbReference type="AlphaFoldDB" id="A0A917GGJ3"/>
<dbReference type="EMBL" id="BMFQ01000002">
    <property type="protein sequence ID" value="GGG44051.1"/>
    <property type="molecule type" value="Genomic_DNA"/>
</dbReference>
<dbReference type="Pfam" id="PF13489">
    <property type="entry name" value="Methyltransf_23"/>
    <property type="match status" value="1"/>
</dbReference>
<reference evidence="1" key="1">
    <citation type="journal article" date="2014" name="Int. J. Syst. Evol. Microbiol.">
        <title>Complete genome sequence of Corynebacterium casei LMG S-19264T (=DSM 44701T), isolated from a smear-ripened cheese.</title>
        <authorList>
            <consortium name="US DOE Joint Genome Institute (JGI-PGF)"/>
            <person name="Walter F."/>
            <person name="Albersmeier A."/>
            <person name="Kalinowski J."/>
            <person name="Ruckert C."/>
        </authorList>
    </citation>
    <scope>NUCLEOTIDE SEQUENCE</scope>
    <source>
        <strain evidence="1">CGMCC 1.12751</strain>
    </source>
</reference>
<protein>
    <recommendedName>
        <fullName evidence="3">Class I SAM-dependent methyltransferase</fullName>
    </recommendedName>
</protein>